<gene>
    <name evidence="1" type="ORF">VITISV_026729</name>
</gene>
<name>A5C1E0_VITVI</name>
<accession>A5C1E0</accession>
<dbReference type="EMBL" id="AM478654">
    <property type="protein sequence ID" value="CAN66254.1"/>
    <property type="molecule type" value="Genomic_DNA"/>
</dbReference>
<protein>
    <submittedName>
        <fullName evidence="1">Uncharacterized protein</fullName>
    </submittedName>
</protein>
<reference evidence="1" key="1">
    <citation type="journal article" date="2007" name="PLoS ONE">
        <title>The first genome sequence of an elite grapevine cultivar (Pinot noir Vitis vinifera L.): coping with a highly heterozygous genome.</title>
        <authorList>
            <person name="Velasco R."/>
            <person name="Zharkikh A."/>
            <person name="Troggio M."/>
            <person name="Cartwright D.A."/>
            <person name="Cestaro A."/>
            <person name="Pruss D."/>
            <person name="Pindo M."/>
            <person name="FitzGerald L.M."/>
            <person name="Vezzulli S."/>
            <person name="Reid J."/>
            <person name="Malacarne G."/>
            <person name="Iliev D."/>
            <person name="Coppola G."/>
            <person name="Wardell B."/>
            <person name="Micheletti D."/>
            <person name="Macalma T."/>
            <person name="Facci M."/>
            <person name="Mitchell J.T."/>
            <person name="Perazzolli M."/>
            <person name="Eldredge G."/>
            <person name="Gatto P."/>
            <person name="Oyzerski R."/>
            <person name="Moretto M."/>
            <person name="Gutin N."/>
            <person name="Stefanini M."/>
            <person name="Chen Y."/>
            <person name="Segala C."/>
            <person name="Davenport C."/>
            <person name="Dematte L."/>
            <person name="Mraz A."/>
            <person name="Battilana J."/>
            <person name="Stormo K."/>
            <person name="Costa F."/>
            <person name="Tao Q."/>
            <person name="Si-Ammour A."/>
            <person name="Harkins T."/>
            <person name="Lackey A."/>
            <person name="Perbost C."/>
            <person name="Taillon B."/>
            <person name="Stella A."/>
            <person name="Solovyev V."/>
            <person name="Fawcett J.A."/>
            <person name="Sterck L."/>
            <person name="Vandepoele K."/>
            <person name="Grando S.M."/>
            <person name="Toppo S."/>
            <person name="Moser C."/>
            <person name="Lanchbury J."/>
            <person name="Bogden R."/>
            <person name="Skolnick M."/>
            <person name="Sgaramella V."/>
            <person name="Bhatnagar S.K."/>
            <person name="Fontana P."/>
            <person name="Gutin A."/>
            <person name="Van de Peer Y."/>
            <person name="Salamini F."/>
            <person name="Viola R."/>
        </authorList>
    </citation>
    <scope>NUCLEOTIDE SEQUENCE</scope>
</reference>
<dbReference type="AlphaFoldDB" id="A5C1E0"/>
<proteinExistence type="predicted"/>
<sequence>MAKLPRLKKLMVVCGYAERCKAIYWVMSSSKLPSVSAPTGIAEELQEAVRKGALILQVNTTLHTRAHAHRHRNAPPYSLHQPAAYPCIMRGHWSSKAPPFHPPTRMGTTGTKPPFPIPIFSH</sequence>
<evidence type="ECO:0000313" key="1">
    <source>
        <dbReference type="EMBL" id="CAN66254.1"/>
    </source>
</evidence>
<organism evidence="1">
    <name type="scientific">Vitis vinifera</name>
    <name type="common">Grape</name>
    <dbReference type="NCBI Taxonomy" id="29760"/>
    <lineage>
        <taxon>Eukaryota</taxon>
        <taxon>Viridiplantae</taxon>
        <taxon>Streptophyta</taxon>
        <taxon>Embryophyta</taxon>
        <taxon>Tracheophyta</taxon>
        <taxon>Spermatophyta</taxon>
        <taxon>Magnoliopsida</taxon>
        <taxon>eudicotyledons</taxon>
        <taxon>Gunneridae</taxon>
        <taxon>Pentapetalae</taxon>
        <taxon>rosids</taxon>
        <taxon>Vitales</taxon>
        <taxon>Vitaceae</taxon>
        <taxon>Viteae</taxon>
        <taxon>Vitis</taxon>
    </lineage>
</organism>